<reference evidence="6 8" key="1">
    <citation type="submission" date="2024-02" db="EMBL/GenBank/DDBJ databases">
        <authorList>
            <person name="Vignale AGUSTIN F."/>
            <person name="Sosa J E."/>
            <person name="Modenutti C."/>
        </authorList>
    </citation>
    <scope>NUCLEOTIDE SEQUENCE [LARGE SCALE GENOMIC DNA]</scope>
</reference>
<feature type="repeat" description="PPR" evidence="3">
    <location>
        <begin position="442"/>
        <end position="476"/>
    </location>
</feature>
<keyword evidence="8" id="KW-1185">Reference proteome</keyword>
<evidence type="ECO:0000313" key="8">
    <source>
        <dbReference type="Proteomes" id="UP001642360"/>
    </source>
</evidence>
<evidence type="ECO:0000256" key="2">
    <source>
        <dbReference type="ARBA" id="ARBA00022737"/>
    </source>
</evidence>
<dbReference type="InterPro" id="IPR002885">
    <property type="entry name" value="PPR_rpt"/>
</dbReference>
<feature type="repeat" description="PPR" evidence="3">
    <location>
        <begin position="547"/>
        <end position="582"/>
    </location>
</feature>
<dbReference type="EMBL" id="CAUOFW020001014">
    <property type="protein sequence ID" value="CAK9140123.1"/>
    <property type="molecule type" value="Genomic_DNA"/>
</dbReference>
<organism evidence="6 8">
    <name type="scientific">Ilex paraguariensis</name>
    <name type="common">yerba mate</name>
    <dbReference type="NCBI Taxonomy" id="185542"/>
    <lineage>
        <taxon>Eukaryota</taxon>
        <taxon>Viridiplantae</taxon>
        <taxon>Streptophyta</taxon>
        <taxon>Embryophyta</taxon>
        <taxon>Tracheophyta</taxon>
        <taxon>Spermatophyta</taxon>
        <taxon>Magnoliopsida</taxon>
        <taxon>eudicotyledons</taxon>
        <taxon>Gunneridae</taxon>
        <taxon>Pentapetalae</taxon>
        <taxon>asterids</taxon>
        <taxon>campanulids</taxon>
        <taxon>Aquifoliales</taxon>
        <taxon>Aquifoliaceae</taxon>
        <taxon>Ilex</taxon>
    </lineage>
</organism>
<comment type="similarity">
    <text evidence="1">Belongs to the PPR family. P subfamily.</text>
</comment>
<dbReference type="PROSITE" id="PS51375">
    <property type="entry name" value="PPR"/>
    <property type="match status" value="6"/>
</dbReference>
<feature type="repeat" description="PPR" evidence="3">
    <location>
        <begin position="266"/>
        <end position="300"/>
    </location>
</feature>
<feature type="repeat" description="PPR" evidence="3">
    <location>
        <begin position="407"/>
        <end position="441"/>
    </location>
</feature>
<dbReference type="Proteomes" id="UP001642360">
    <property type="component" value="Unassembled WGS sequence"/>
</dbReference>
<protein>
    <recommendedName>
        <fullName evidence="9">Pentatricopeptide repeat-containing protein</fullName>
    </recommendedName>
</protein>
<keyword evidence="2" id="KW-0677">Repeat</keyword>
<evidence type="ECO:0000313" key="6">
    <source>
        <dbReference type="EMBL" id="CAK9163973.1"/>
    </source>
</evidence>
<sequence>MWRSVARRVSFSRHAAALQFRSVQNPPLLQVTHRQTLIFVQYLFHLHFSTRVSQKSSYFPITRFFSHDSFDPTHDLVVESHIESTTPETNEDRVFVDANNMFEENPSSISADFEKETVSSSSSSIFEEASNNLTMDEFASGIDESVAVEDEKMKEEVEVDLEKLESLLSLLQSSNIFEGSLESSLEHMGLTLHEEFIVRVLETPFVPGENLIGFFKWVSKKPEFSVSSKAMDALVRAICSELRKKDAYALWDLMKEVGEKENAALNTEILNELISLFSRLGKGKAGLEVFNKFGEFGCVPNADTYYFAIEALCRRSIFEWACSVCEKMLNADKLPDSEKIGKIISYMCKGGKAKDAHLIFLSAKEKQRYPPRSSVNFLISSLCRDDETVHLALDMLEEFQEDDRKYAIKQFSAVISGLCRIKDVEGAKKVLFKMIDLGPPPGNSVFNMIINALSKAGYMEDTTKLLQVMEDRGLKPDLYTYNVIMSGYVKGGEMEEACKVLAEAKKKHPKLGPMTYHTLIRGYCKLEHFDMALKLLREMEEYGVQPSFDEYNKLIQSLCLKAVDWGMAEKLLEEMKEKGLHLNGITKGLIRAVKELEEEGMETEEASVEA</sequence>
<gene>
    <name evidence="6" type="ORF">ILEXP_LOCUS33046</name>
    <name evidence="7" type="ORF">ILEXP_LOCUS52149</name>
    <name evidence="5" type="ORF">ILEXP_LOCUS7554</name>
</gene>
<feature type="coiled-coil region" evidence="4">
    <location>
        <begin position="147"/>
        <end position="174"/>
    </location>
</feature>
<evidence type="ECO:0000256" key="3">
    <source>
        <dbReference type="PROSITE-ProRule" id="PRU00708"/>
    </source>
</evidence>
<evidence type="ECO:0008006" key="9">
    <source>
        <dbReference type="Google" id="ProtNLM"/>
    </source>
</evidence>
<dbReference type="EMBL" id="CAUOFW020004125">
    <property type="protein sequence ID" value="CAK9163973.1"/>
    <property type="molecule type" value="Genomic_DNA"/>
</dbReference>
<dbReference type="EMBL" id="CAUOFW020008213">
    <property type="protein sequence ID" value="CAK9182025.1"/>
    <property type="molecule type" value="Genomic_DNA"/>
</dbReference>
<dbReference type="InterPro" id="IPR050667">
    <property type="entry name" value="PPR-containing_protein"/>
</dbReference>
<dbReference type="Pfam" id="PF01535">
    <property type="entry name" value="PPR"/>
    <property type="match status" value="2"/>
</dbReference>
<dbReference type="PANTHER" id="PTHR47939">
    <property type="entry name" value="MEMBRANE-ASSOCIATED SALT-INDUCIBLE PROTEIN-LIKE"/>
    <property type="match status" value="1"/>
</dbReference>
<dbReference type="PANTHER" id="PTHR47939:SF10">
    <property type="entry name" value="PENTACOTRIPEPTIDE-REPEAT REGION OF PRORP DOMAIN-CONTAINING PROTEIN"/>
    <property type="match status" value="1"/>
</dbReference>
<keyword evidence="4" id="KW-0175">Coiled coil</keyword>
<evidence type="ECO:0000256" key="1">
    <source>
        <dbReference type="ARBA" id="ARBA00007626"/>
    </source>
</evidence>
<accession>A0ABC8T409</accession>
<feature type="repeat" description="PPR" evidence="3">
    <location>
        <begin position="477"/>
        <end position="511"/>
    </location>
</feature>
<dbReference type="Pfam" id="PF13041">
    <property type="entry name" value="PPR_2"/>
    <property type="match status" value="2"/>
</dbReference>
<dbReference type="AlphaFoldDB" id="A0ABC8T409"/>
<feature type="repeat" description="PPR" evidence="3">
    <location>
        <begin position="512"/>
        <end position="546"/>
    </location>
</feature>
<name>A0ABC8T409_9AQUA</name>
<dbReference type="NCBIfam" id="TIGR00756">
    <property type="entry name" value="PPR"/>
    <property type="match status" value="4"/>
</dbReference>
<proteinExistence type="inferred from homology"/>
<dbReference type="Gene3D" id="1.25.40.10">
    <property type="entry name" value="Tetratricopeptide repeat domain"/>
    <property type="match status" value="3"/>
</dbReference>
<dbReference type="InterPro" id="IPR011990">
    <property type="entry name" value="TPR-like_helical_dom_sf"/>
</dbReference>
<evidence type="ECO:0000313" key="5">
    <source>
        <dbReference type="EMBL" id="CAK9140123.1"/>
    </source>
</evidence>
<comment type="caution">
    <text evidence="6">The sequence shown here is derived from an EMBL/GenBank/DDBJ whole genome shotgun (WGS) entry which is preliminary data.</text>
</comment>
<evidence type="ECO:0000256" key="4">
    <source>
        <dbReference type="SAM" id="Coils"/>
    </source>
</evidence>
<evidence type="ECO:0000313" key="7">
    <source>
        <dbReference type="EMBL" id="CAK9182025.1"/>
    </source>
</evidence>